<evidence type="ECO:0000313" key="3">
    <source>
        <dbReference type="Proteomes" id="UP000526408"/>
    </source>
</evidence>
<dbReference type="Pfam" id="PF10658">
    <property type="entry name" value="DUF2484"/>
    <property type="match status" value="1"/>
</dbReference>
<proteinExistence type="predicted"/>
<dbReference type="AlphaFoldDB" id="A0A7X6JXY5"/>
<feature type="transmembrane region" description="Helical" evidence="1">
    <location>
        <begin position="29"/>
        <end position="55"/>
    </location>
</feature>
<keyword evidence="3" id="KW-1185">Reference proteome</keyword>
<reference evidence="2 3" key="1">
    <citation type="submission" date="2020-04" db="EMBL/GenBank/DDBJ databases">
        <authorList>
            <person name="Yoon J."/>
        </authorList>
    </citation>
    <scope>NUCLEOTIDE SEQUENCE [LARGE SCALE GENOMIC DNA]</scope>
    <source>
        <strain evidence="2 3">KMU-115</strain>
    </source>
</reference>
<dbReference type="EMBL" id="JAAZQQ010000001">
    <property type="protein sequence ID" value="NKX43859.1"/>
    <property type="molecule type" value="Genomic_DNA"/>
</dbReference>
<keyword evidence="1" id="KW-0472">Membrane</keyword>
<keyword evidence="1" id="KW-1133">Transmembrane helix</keyword>
<evidence type="ECO:0000256" key="1">
    <source>
        <dbReference type="SAM" id="Phobius"/>
    </source>
</evidence>
<dbReference type="Proteomes" id="UP000526408">
    <property type="component" value="Unassembled WGS sequence"/>
</dbReference>
<sequence length="90" mass="9531">MPVALTLVCLWIVCAGVAGLSPSRYHWPAAWVLIATGIPLLGLLTFTMGPVWGLIGLAAGVSILRWPILKAGQRLAGLLAPPQEREHPGE</sequence>
<dbReference type="RefSeq" id="WP_168622200.1">
    <property type="nucleotide sequence ID" value="NZ_JAAZQQ010000001.1"/>
</dbReference>
<accession>A0A7X6JXY5</accession>
<dbReference type="InterPro" id="IPR018919">
    <property type="entry name" value="DUF2484"/>
</dbReference>
<organism evidence="2 3">
    <name type="scientific">Roseicyclus persicicus</name>
    <dbReference type="NCBI Taxonomy" id="2650661"/>
    <lineage>
        <taxon>Bacteria</taxon>
        <taxon>Pseudomonadati</taxon>
        <taxon>Pseudomonadota</taxon>
        <taxon>Alphaproteobacteria</taxon>
        <taxon>Rhodobacterales</taxon>
        <taxon>Roseobacteraceae</taxon>
        <taxon>Roseicyclus</taxon>
    </lineage>
</organism>
<evidence type="ECO:0000313" key="2">
    <source>
        <dbReference type="EMBL" id="NKX43859.1"/>
    </source>
</evidence>
<comment type="caution">
    <text evidence="2">The sequence shown here is derived from an EMBL/GenBank/DDBJ whole genome shotgun (WGS) entry which is preliminary data.</text>
</comment>
<name>A0A7X6JXY5_9RHOB</name>
<protein>
    <submittedName>
        <fullName evidence="2">DUF2484 family protein</fullName>
    </submittedName>
</protein>
<keyword evidence="1" id="KW-0812">Transmembrane</keyword>
<gene>
    <name evidence="2" type="ORF">HCU73_04590</name>
</gene>